<dbReference type="EMBL" id="LAZR01003249">
    <property type="protein sequence ID" value="KKN20369.1"/>
    <property type="molecule type" value="Genomic_DNA"/>
</dbReference>
<proteinExistence type="predicted"/>
<reference evidence="1" key="1">
    <citation type="journal article" date="2015" name="Nature">
        <title>Complex archaea that bridge the gap between prokaryotes and eukaryotes.</title>
        <authorList>
            <person name="Spang A."/>
            <person name="Saw J.H."/>
            <person name="Jorgensen S.L."/>
            <person name="Zaremba-Niedzwiedzka K."/>
            <person name="Martijn J."/>
            <person name="Lind A.E."/>
            <person name="van Eijk R."/>
            <person name="Schleper C."/>
            <person name="Guy L."/>
            <person name="Ettema T.J."/>
        </authorList>
    </citation>
    <scope>NUCLEOTIDE SEQUENCE</scope>
</reference>
<protein>
    <submittedName>
        <fullName evidence="1">Uncharacterized protein</fullName>
    </submittedName>
</protein>
<sequence>MEKPRECFICGCTEDNPCMTDEGPCSWELKMRAGSICSACIVKLPPDPTRDKYPNMDLLIEKVCINCAHLIEAQFGGKDSYTCSKGRFDDDVDATRGAHHWFAWRGIKRPNKTVGLARRHCPDWKLHTRWQPKTSV</sequence>
<comment type="caution">
    <text evidence="1">The sequence shown here is derived from an EMBL/GenBank/DDBJ whole genome shotgun (WGS) entry which is preliminary data.</text>
</comment>
<dbReference type="AlphaFoldDB" id="A0A0F9NR07"/>
<gene>
    <name evidence="1" type="ORF">LCGC14_0936460</name>
</gene>
<name>A0A0F9NR07_9ZZZZ</name>
<accession>A0A0F9NR07</accession>
<evidence type="ECO:0000313" key="1">
    <source>
        <dbReference type="EMBL" id="KKN20369.1"/>
    </source>
</evidence>
<organism evidence="1">
    <name type="scientific">marine sediment metagenome</name>
    <dbReference type="NCBI Taxonomy" id="412755"/>
    <lineage>
        <taxon>unclassified sequences</taxon>
        <taxon>metagenomes</taxon>
        <taxon>ecological metagenomes</taxon>
    </lineage>
</organism>